<evidence type="ECO:0000259" key="4">
    <source>
        <dbReference type="Pfam" id="PF03241"/>
    </source>
</evidence>
<dbReference type="Pfam" id="PF11794">
    <property type="entry name" value="HpaB_N"/>
    <property type="match status" value="1"/>
</dbReference>
<reference evidence="6" key="1">
    <citation type="submission" date="2015-10" db="EMBL/GenBank/DDBJ databases">
        <authorList>
            <person name="Gilbert D.G."/>
        </authorList>
    </citation>
    <scope>NUCLEOTIDE SEQUENCE</scope>
</reference>
<dbReference type="PANTHER" id="PTHR36117">
    <property type="entry name" value="4-HYDROXYPHENYLACETATE 3-MONOOXYGENASE-RELATED"/>
    <property type="match status" value="1"/>
</dbReference>
<sequence length="511" mass="57414">MSAKGSSSQVAKIKNNLLTGQAFLDSVRDGREVWYAGERVKDVTTHPAFRISARNIARLYDSLHDPAYREQLTRTDKYGILTHKFFAPSYTAEELLEARDAIALWQRMTYGWMGRTPDYKAAFMAQLAEGFDFYDPFGENALNWYRKYAAQGLFLNHVLVDPPVDRNRPHHEATDVFVNVTRDDDRGIYVSGAKMVATGSVLTHATFVAPNSGTAARMQAGKDEAFALVFIVDMDTPGLKLVARPSYELKADSPFEAPLASRFDENDSVLVFHEAFIPWENVLVYRDVEKAKGFYASSGFFNRFNLQSATRLAVKLEFACGLLMKGTEATGTNTFRGVQTEVGELISMANLVWALTTAMAMDPEPGVGESVVPKLQTAAAARVYMTSAWQRVREIFEKVLAGAPIVTVSSVQDLRQPELDPIIERYFRGTGMAAVDRIKLFKLIWDALYSEFAGRHALYERNYAGNHEQQRLDALSWSDGRGDSERYRQMVDACLSDYDEDGWVVEHLRDS</sequence>
<dbReference type="Pfam" id="PF03241">
    <property type="entry name" value="HpaB"/>
    <property type="match status" value="1"/>
</dbReference>
<dbReference type="PANTHER" id="PTHR36117:SF3">
    <property type="entry name" value="4-HYDROXYPHENYLACETATE 3-MONOOXYGENASE-RELATED"/>
    <property type="match status" value="1"/>
</dbReference>
<dbReference type="PIRSF" id="PIRSF500125">
    <property type="entry name" value="4_HPA_large"/>
    <property type="match status" value="1"/>
</dbReference>
<protein>
    <submittedName>
        <fullName evidence="6">4-hydroxyphenylacetate 3-monooxygenase</fullName>
        <ecNumber evidence="6">1.14.14.9</ecNumber>
    </submittedName>
</protein>
<dbReference type="InterPro" id="IPR024674">
    <property type="entry name" value="HpaB/PvcC/4-BUDH_N"/>
</dbReference>
<evidence type="ECO:0000256" key="1">
    <source>
        <dbReference type="ARBA" id="ARBA00022630"/>
    </source>
</evidence>
<dbReference type="Gene3D" id="1.20.140.10">
    <property type="entry name" value="Butyryl-CoA Dehydrogenase, subunit A, domain 3"/>
    <property type="match status" value="1"/>
</dbReference>
<dbReference type="InterPro" id="IPR009100">
    <property type="entry name" value="AcylCoA_DH/oxidase_NM_dom_sf"/>
</dbReference>
<proteinExistence type="predicted"/>
<organism evidence="6">
    <name type="scientific">hydrothermal vent metagenome</name>
    <dbReference type="NCBI Taxonomy" id="652676"/>
    <lineage>
        <taxon>unclassified sequences</taxon>
        <taxon>metagenomes</taxon>
        <taxon>ecological metagenomes</taxon>
    </lineage>
</organism>
<dbReference type="PIRSF" id="PIRSF000331">
    <property type="entry name" value="HpaA_HpaB"/>
    <property type="match status" value="1"/>
</dbReference>
<dbReference type="InterPro" id="IPR024677">
    <property type="entry name" value="HpaB/PvcC"/>
</dbReference>
<gene>
    <name evidence="6" type="ORF">MGWOODY_XGa68</name>
</gene>
<keyword evidence="3 6" id="KW-0560">Oxidoreductase</keyword>
<name>A0A160TX96_9ZZZZ</name>
<dbReference type="InterPro" id="IPR036250">
    <property type="entry name" value="AcylCo_DH-like_C"/>
</dbReference>
<dbReference type="InterPro" id="IPR046373">
    <property type="entry name" value="Acyl-CoA_Oxase/DH_mid-dom_sf"/>
</dbReference>
<dbReference type="InterPro" id="IPR004925">
    <property type="entry name" value="HpaB/PvcC/4-BUDH"/>
</dbReference>
<dbReference type="Gene3D" id="1.10.3140.10">
    <property type="entry name" value="4-hydroxybutyryl-coa dehydratase, domain 1"/>
    <property type="match status" value="1"/>
</dbReference>
<dbReference type="Gene3D" id="2.40.110.10">
    <property type="entry name" value="Butyryl-CoA Dehydrogenase, subunit A, domain 2"/>
    <property type="match status" value="1"/>
</dbReference>
<dbReference type="GO" id="GO:0052881">
    <property type="term" value="F:4-hydroxyphenylacetate 3-monooxygenase activity"/>
    <property type="evidence" value="ECO:0007669"/>
    <property type="project" value="UniProtKB-EC"/>
</dbReference>
<dbReference type="EC" id="1.14.14.9" evidence="6"/>
<evidence type="ECO:0000313" key="6">
    <source>
        <dbReference type="EMBL" id="CUS54038.1"/>
    </source>
</evidence>
<dbReference type="InterPro" id="IPR024719">
    <property type="entry name" value="HpaB/PvcC/4-BUDH_C"/>
</dbReference>
<accession>A0A160TX96</accession>
<evidence type="ECO:0000259" key="5">
    <source>
        <dbReference type="Pfam" id="PF11794"/>
    </source>
</evidence>
<dbReference type="GO" id="GO:0016627">
    <property type="term" value="F:oxidoreductase activity, acting on the CH-CH group of donors"/>
    <property type="evidence" value="ECO:0007669"/>
    <property type="project" value="InterPro"/>
</dbReference>
<feature type="domain" description="HpaB/PvcC/4-BUDH C-terminal" evidence="4">
    <location>
        <begin position="292"/>
        <end position="491"/>
    </location>
</feature>
<dbReference type="SUPFAM" id="SSF47203">
    <property type="entry name" value="Acyl-CoA dehydrogenase C-terminal domain-like"/>
    <property type="match status" value="1"/>
</dbReference>
<keyword evidence="6" id="KW-0503">Monooxygenase</keyword>
<keyword evidence="2" id="KW-0274">FAD</keyword>
<feature type="domain" description="HpaB/PvcC/4-BUDH N-terminal" evidence="5">
    <location>
        <begin position="19"/>
        <end position="284"/>
    </location>
</feature>
<dbReference type="AlphaFoldDB" id="A0A160TX96"/>
<evidence type="ECO:0000256" key="3">
    <source>
        <dbReference type="ARBA" id="ARBA00023002"/>
    </source>
</evidence>
<keyword evidence="1" id="KW-0285">Flavoprotein</keyword>
<dbReference type="SUPFAM" id="SSF56645">
    <property type="entry name" value="Acyl-CoA dehydrogenase NM domain-like"/>
    <property type="match status" value="1"/>
</dbReference>
<dbReference type="EMBL" id="CZRL01000099">
    <property type="protein sequence ID" value="CUS54038.1"/>
    <property type="molecule type" value="Genomic_DNA"/>
</dbReference>
<evidence type="ECO:0000256" key="2">
    <source>
        <dbReference type="ARBA" id="ARBA00022827"/>
    </source>
</evidence>